<dbReference type="Pfam" id="PF14016">
    <property type="entry name" value="DUF4232"/>
    <property type="match status" value="1"/>
</dbReference>
<protein>
    <recommendedName>
        <fullName evidence="2">DUF4232 domain-containing protein</fullName>
    </recommendedName>
</protein>
<reference evidence="3" key="1">
    <citation type="journal article" date="2014" name="Int. J. Syst. Evol. Microbiol.">
        <title>Complete genome sequence of Corynebacterium casei LMG S-19264T (=DSM 44701T), isolated from a smear-ripened cheese.</title>
        <authorList>
            <consortium name="US DOE Joint Genome Institute (JGI-PGF)"/>
            <person name="Walter F."/>
            <person name="Albersmeier A."/>
            <person name="Kalinowski J."/>
            <person name="Ruckert C."/>
        </authorList>
    </citation>
    <scope>NUCLEOTIDE SEQUENCE</scope>
    <source>
        <strain evidence="3">VKM Ac-1401</strain>
    </source>
</reference>
<name>A0A9W6LYJ1_9MICO</name>
<feature type="domain" description="DUF4232" evidence="2">
    <location>
        <begin position="2"/>
        <end position="109"/>
    </location>
</feature>
<evidence type="ECO:0000256" key="1">
    <source>
        <dbReference type="SAM" id="MobiDB-lite"/>
    </source>
</evidence>
<keyword evidence="4" id="KW-1185">Reference proteome</keyword>
<evidence type="ECO:0000313" key="4">
    <source>
        <dbReference type="Proteomes" id="UP001142372"/>
    </source>
</evidence>
<feature type="region of interest" description="Disordered" evidence="1">
    <location>
        <begin position="21"/>
        <end position="55"/>
    </location>
</feature>
<evidence type="ECO:0000313" key="3">
    <source>
        <dbReference type="EMBL" id="GLJ74895.1"/>
    </source>
</evidence>
<dbReference type="AlphaFoldDB" id="A0A9W6LYJ1"/>
<dbReference type="InterPro" id="IPR025326">
    <property type="entry name" value="DUF4232"/>
</dbReference>
<evidence type="ECO:0000259" key="2">
    <source>
        <dbReference type="Pfam" id="PF14016"/>
    </source>
</evidence>
<organism evidence="3 4">
    <name type="scientific">Leifsonia poae</name>
    <dbReference type="NCBI Taxonomy" id="110933"/>
    <lineage>
        <taxon>Bacteria</taxon>
        <taxon>Bacillati</taxon>
        <taxon>Actinomycetota</taxon>
        <taxon>Actinomycetes</taxon>
        <taxon>Micrococcales</taxon>
        <taxon>Microbacteriaceae</taxon>
        <taxon>Leifsonia</taxon>
    </lineage>
</organism>
<sequence>MLTNNGSSSCDLQGWPGVSFVGDGNGTQLGKSAELDRSTPHPTVTLAPGGKASAPLKITQAGNLPEEECKPKTADGFRVYPPGSTASLFIKTTDYTACTVPTASLLSVGALVAG</sequence>
<gene>
    <name evidence="3" type="ORF">GCM10017584_04680</name>
</gene>
<accession>A0A9W6LYJ1</accession>
<proteinExistence type="predicted"/>
<dbReference type="EMBL" id="BSEN01000001">
    <property type="protein sequence ID" value="GLJ74895.1"/>
    <property type="molecule type" value="Genomic_DNA"/>
</dbReference>
<reference evidence="3" key="2">
    <citation type="submission" date="2023-01" db="EMBL/GenBank/DDBJ databases">
        <authorList>
            <person name="Sun Q."/>
            <person name="Evtushenko L."/>
        </authorList>
    </citation>
    <scope>NUCLEOTIDE SEQUENCE</scope>
    <source>
        <strain evidence="3">VKM Ac-1401</strain>
    </source>
</reference>
<dbReference type="Proteomes" id="UP001142372">
    <property type="component" value="Unassembled WGS sequence"/>
</dbReference>
<comment type="caution">
    <text evidence="3">The sequence shown here is derived from an EMBL/GenBank/DDBJ whole genome shotgun (WGS) entry which is preliminary data.</text>
</comment>